<dbReference type="GO" id="GO:0032259">
    <property type="term" value="P:methylation"/>
    <property type="evidence" value="ECO:0007669"/>
    <property type="project" value="UniProtKB-KW"/>
</dbReference>
<reference evidence="4" key="2">
    <citation type="journal article" date="2021" name="Microbiome">
        <title>Successional dynamics and alternative stable states in a saline activated sludge microbial community over 9 years.</title>
        <authorList>
            <person name="Wang Y."/>
            <person name="Ye J."/>
            <person name="Ju F."/>
            <person name="Liu L."/>
            <person name="Boyd J.A."/>
            <person name="Deng Y."/>
            <person name="Parks D.H."/>
            <person name="Jiang X."/>
            <person name="Yin X."/>
            <person name="Woodcroft B.J."/>
            <person name="Tyson G.W."/>
            <person name="Hugenholtz P."/>
            <person name="Polz M.F."/>
            <person name="Zhang T."/>
        </authorList>
    </citation>
    <scope>NUCLEOTIDE SEQUENCE</scope>
    <source>
        <strain evidence="4">HKST-UBA02</strain>
    </source>
</reference>
<keyword evidence="3" id="KW-0949">S-adenosyl-L-methionine</keyword>
<keyword evidence="1 4" id="KW-0489">Methyltransferase</keyword>
<dbReference type="SUPFAM" id="SSF53335">
    <property type="entry name" value="S-adenosyl-L-methionine-dependent methyltransferases"/>
    <property type="match status" value="1"/>
</dbReference>
<dbReference type="PANTHER" id="PTHR43167">
    <property type="entry name" value="PUTATIVE (AFU_ORTHOLOGUE AFUA_6G01830)-RELATED"/>
    <property type="match status" value="1"/>
</dbReference>
<dbReference type="Proteomes" id="UP000739538">
    <property type="component" value="Unassembled WGS sequence"/>
</dbReference>
<evidence type="ECO:0000313" key="4">
    <source>
        <dbReference type="EMBL" id="MCA9756903.1"/>
    </source>
</evidence>
<dbReference type="AlphaFoldDB" id="A0A956NFH4"/>
<evidence type="ECO:0000313" key="5">
    <source>
        <dbReference type="Proteomes" id="UP000739538"/>
    </source>
</evidence>
<proteinExistence type="predicted"/>
<dbReference type="CDD" id="cd02440">
    <property type="entry name" value="AdoMet_MTases"/>
    <property type="match status" value="1"/>
</dbReference>
<dbReference type="PANTHER" id="PTHR43167:SF1">
    <property type="entry name" value="PUTATIVE (AFU_ORTHOLOGUE AFUA_6G01830)-RELATED"/>
    <property type="match status" value="1"/>
</dbReference>
<dbReference type="Gene3D" id="3.40.50.150">
    <property type="entry name" value="Vaccinia Virus protein VP39"/>
    <property type="match status" value="1"/>
</dbReference>
<dbReference type="PROSITE" id="PS51682">
    <property type="entry name" value="SAM_OMT_I"/>
    <property type="match status" value="1"/>
</dbReference>
<protein>
    <submittedName>
        <fullName evidence="4">Class I SAM-dependent methyltransferase</fullName>
        <ecNumber evidence="4">2.1.1.-</ecNumber>
    </submittedName>
</protein>
<comment type="caution">
    <text evidence="4">The sequence shown here is derived from an EMBL/GenBank/DDBJ whole genome shotgun (WGS) entry which is preliminary data.</text>
</comment>
<accession>A0A956NFH4</accession>
<sequence length="199" mass="21987">MSDAIRDLLRELEEFGERNDREHGDRSRRMLNLTREAGEFLSVAVRASRASKVLEIGTSNGYSTLWIALGLGLDGGSIVTVERSDYKVGLAAKNRARAGIEGMVSQYHGEAGTFLEECAEHSFDLVFLDSDRTEYVAWWPNLRRVLRPGGALIADNALSHPDEFAPFQKVVESDPEFISCVVPVGKGEFFASRFGNSGE</sequence>
<gene>
    <name evidence="4" type="ORF">KDA27_13950</name>
</gene>
<organism evidence="4 5">
    <name type="scientific">Eiseniibacteriota bacterium</name>
    <dbReference type="NCBI Taxonomy" id="2212470"/>
    <lineage>
        <taxon>Bacteria</taxon>
        <taxon>Candidatus Eiseniibacteriota</taxon>
    </lineage>
</organism>
<dbReference type="EMBL" id="JAGQHS010000072">
    <property type="protein sequence ID" value="MCA9756903.1"/>
    <property type="molecule type" value="Genomic_DNA"/>
</dbReference>
<dbReference type="Pfam" id="PF01596">
    <property type="entry name" value="Methyltransf_3"/>
    <property type="match status" value="1"/>
</dbReference>
<name>A0A956NFH4_UNCEI</name>
<dbReference type="GO" id="GO:0008171">
    <property type="term" value="F:O-methyltransferase activity"/>
    <property type="evidence" value="ECO:0007669"/>
    <property type="project" value="InterPro"/>
</dbReference>
<evidence type="ECO:0000256" key="1">
    <source>
        <dbReference type="ARBA" id="ARBA00022603"/>
    </source>
</evidence>
<evidence type="ECO:0000256" key="3">
    <source>
        <dbReference type="ARBA" id="ARBA00022691"/>
    </source>
</evidence>
<evidence type="ECO:0000256" key="2">
    <source>
        <dbReference type="ARBA" id="ARBA00022679"/>
    </source>
</evidence>
<reference evidence="4" key="1">
    <citation type="submission" date="2020-04" db="EMBL/GenBank/DDBJ databases">
        <authorList>
            <person name="Zhang T."/>
        </authorList>
    </citation>
    <scope>NUCLEOTIDE SEQUENCE</scope>
    <source>
        <strain evidence="4">HKST-UBA02</strain>
    </source>
</reference>
<dbReference type="InterPro" id="IPR002935">
    <property type="entry name" value="SAM_O-MeTrfase"/>
</dbReference>
<keyword evidence="2 4" id="KW-0808">Transferase</keyword>
<dbReference type="InterPro" id="IPR029063">
    <property type="entry name" value="SAM-dependent_MTases_sf"/>
</dbReference>
<dbReference type="EC" id="2.1.1.-" evidence="4"/>